<dbReference type="AlphaFoldDB" id="A0AA38C4N0"/>
<comment type="caution">
    <text evidence="2">The sequence shown here is derived from an EMBL/GenBank/DDBJ whole genome shotgun (WGS) entry which is preliminary data.</text>
</comment>
<dbReference type="EMBL" id="JAHRHJ020000974">
    <property type="protein sequence ID" value="KAH9293582.1"/>
    <property type="molecule type" value="Genomic_DNA"/>
</dbReference>
<sequence length="54" mass="6519">MEDIFLARWEAKKKHNFVKEEEEDDDDEFATHDSESPRKEASIFQFEGCIQRKK</sequence>
<feature type="non-terminal residue" evidence="2">
    <location>
        <position position="54"/>
    </location>
</feature>
<dbReference type="Proteomes" id="UP000824469">
    <property type="component" value="Unassembled WGS sequence"/>
</dbReference>
<organism evidence="2 3">
    <name type="scientific">Taxus chinensis</name>
    <name type="common">Chinese yew</name>
    <name type="synonym">Taxus wallichiana var. chinensis</name>
    <dbReference type="NCBI Taxonomy" id="29808"/>
    <lineage>
        <taxon>Eukaryota</taxon>
        <taxon>Viridiplantae</taxon>
        <taxon>Streptophyta</taxon>
        <taxon>Embryophyta</taxon>
        <taxon>Tracheophyta</taxon>
        <taxon>Spermatophyta</taxon>
        <taxon>Pinopsida</taxon>
        <taxon>Pinidae</taxon>
        <taxon>Conifers II</taxon>
        <taxon>Cupressales</taxon>
        <taxon>Taxaceae</taxon>
        <taxon>Taxus</taxon>
    </lineage>
</organism>
<proteinExistence type="predicted"/>
<reference evidence="2 3" key="1">
    <citation type="journal article" date="2021" name="Nat. Plants">
        <title>The Taxus genome provides insights into paclitaxel biosynthesis.</title>
        <authorList>
            <person name="Xiong X."/>
            <person name="Gou J."/>
            <person name="Liao Q."/>
            <person name="Li Y."/>
            <person name="Zhou Q."/>
            <person name="Bi G."/>
            <person name="Li C."/>
            <person name="Du R."/>
            <person name="Wang X."/>
            <person name="Sun T."/>
            <person name="Guo L."/>
            <person name="Liang H."/>
            <person name="Lu P."/>
            <person name="Wu Y."/>
            <person name="Zhang Z."/>
            <person name="Ro D.K."/>
            <person name="Shang Y."/>
            <person name="Huang S."/>
            <person name="Yan J."/>
        </authorList>
    </citation>
    <scope>NUCLEOTIDE SEQUENCE [LARGE SCALE GENOMIC DNA]</scope>
    <source>
        <strain evidence="2">Ta-2019</strain>
    </source>
</reference>
<evidence type="ECO:0000313" key="2">
    <source>
        <dbReference type="EMBL" id="KAH9293582.1"/>
    </source>
</evidence>
<feature type="compositionally biased region" description="Basic and acidic residues" evidence="1">
    <location>
        <begin position="29"/>
        <end position="41"/>
    </location>
</feature>
<feature type="region of interest" description="Disordered" evidence="1">
    <location>
        <begin position="19"/>
        <end position="41"/>
    </location>
</feature>
<protein>
    <submittedName>
        <fullName evidence="2">Uncharacterized protein</fullName>
    </submittedName>
</protein>
<name>A0AA38C4N0_TAXCH</name>
<evidence type="ECO:0000256" key="1">
    <source>
        <dbReference type="SAM" id="MobiDB-lite"/>
    </source>
</evidence>
<keyword evidence="3" id="KW-1185">Reference proteome</keyword>
<evidence type="ECO:0000313" key="3">
    <source>
        <dbReference type="Proteomes" id="UP000824469"/>
    </source>
</evidence>
<gene>
    <name evidence="2" type="ORF">KI387_041215</name>
</gene>
<accession>A0AA38C4N0</accession>